<evidence type="ECO:0000313" key="1">
    <source>
        <dbReference type="EMBL" id="GAN81030.1"/>
    </source>
</evidence>
<dbReference type="STRING" id="1120923.SAMN02746095_01521"/>
<sequence length="81" mass="8938">MDSDIGQILCHDEPLINEVTGDFSGKINADTILGFFEGFQGILRGSKDKIGLFNVFTMIETTGVKSRRSFSGTINMLDLTY</sequence>
<organism evidence="1 2">
    <name type="scientific">Acidocella aminolytica 101 = DSM 11237</name>
    <dbReference type="NCBI Taxonomy" id="1120923"/>
    <lineage>
        <taxon>Bacteria</taxon>
        <taxon>Pseudomonadati</taxon>
        <taxon>Pseudomonadota</taxon>
        <taxon>Alphaproteobacteria</taxon>
        <taxon>Acetobacterales</taxon>
        <taxon>Acidocellaceae</taxon>
        <taxon>Acidocella</taxon>
    </lineage>
</organism>
<proteinExistence type="predicted"/>
<gene>
    <name evidence="1" type="ORF">Aam_070_032</name>
</gene>
<comment type="caution">
    <text evidence="1">The sequence shown here is derived from an EMBL/GenBank/DDBJ whole genome shotgun (WGS) entry which is preliminary data.</text>
</comment>
<evidence type="ECO:0000313" key="2">
    <source>
        <dbReference type="Proteomes" id="UP000032668"/>
    </source>
</evidence>
<protein>
    <submittedName>
        <fullName evidence="1">Uncharacterized protein</fullName>
    </submittedName>
</protein>
<dbReference type="AlphaFoldDB" id="A0A0D6PGY0"/>
<dbReference type="EMBL" id="BANC01000068">
    <property type="protein sequence ID" value="GAN81030.1"/>
    <property type="molecule type" value="Genomic_DNA"/>
</dbReference>
<keyword evidence="2" id="KW-1185">Reference proteome</keyword>
<name>A0A0D6PGY0_9PROT</name>
<accession>A0A0D6PGY0</accession>
<dbReference type="RefSeq" id="WP_139284826.1">
    <property type="nucleotide sequence ID" value="NZ_BANC01000068.1"/>
</dbReference>
<reference evidence="1 2" key="1">
    <citation type="submission" date="2012-11" db="EMBL/GenBank/DDBJ databases">
        <title>Whole genome sequence of Acidocella aminolytica 101 = DSM 11237.</title>
        <authorList>
            <person name="Azuma Y."/>
            <person name="Higashiura N."/>
            <person name="Hirakawa H."/>
            <person name="Matsushita K."/>
        </authorList>
    </citation>
    <scope>NUCLEOTIDE SEQUENCE [LARGE SCALE GENOMIC DNA]</scope>
    <source>
        <strain evidence="2">101 / DSM 11237</strain>
    </source>
</reference>
<dbReference type="Proteomes" id="UP000032668">
    <property type="component" value="Unassembled WGS sequence"/>
</dbReference>